<feature type="signal peptide" evidence="2">
    <location>
        <begin position="1"/>
        <end position="22"/>
    </location>
</feature>
<evidence type="ECO:0000256" key="2">
    <source>
        <dbReference type="SAM" id="SignalP"/>
    </source>
</evidence>
<proteinExistence type="predicted"/>
<evidence type="ECO:0000256" key="1">
    <source>
        <dbReference type="SAM" id="Phobius"/>
    </source>
</evidence>
<sequence length="673" mass="70076">MKRRGIRVLSAMLILVAPSLSAGLHSGVAHAQPDVAAEAAAAPGLRLPWRALGLEPETFLGADSSTSFVIPVPPGLTPTRLQGLVHAPMNIESSFLEVKDGDGRFLAAVDLPRASSAQAVTPLDVDISAAQVRAEAADLTLTVRPLDNADQFCGPLQQVHISDLATVFTGAESSAATIANFFPPVLERAVIYAPDDADSAEQQAALTLASTVTQLYRPQPVEVRVVNHPRGATPPPAGQLGRAVVVETGGQAGLDVRAPGSPGAYLRVAGQGDELSTQVSLLVNQLQSLVQTASSRIDAAGSVEPARLDSPTFGQLGMTGRTDVLRTGSLRVATDRSTLGGRIDKVTVNLKADYTPVPTDDSASVVIRSDDVVVYRTALDNSGRLDATFDMSSQTFGQWLNLDFALTYTPQESCGPFIAPITFQVDPQSTLTISRGGPPLHGFGAVPSEFSPRFLVAFDGSSPNQLAYAAAVVVSISRLTGAPLLPRVVDLKTAVDAKAGALIVARTGALKESSLSPPLSGEGSSVEVGLPVELRADFEDGLGSIQAFADRPRDRSVVLITTTDAWPLVDPLFNYLGQLEGGWSALTGDVLAAGTGGDPTNVAIRDAADPSQGSAVEQGTHTDFVGRWAPVGVAVLIAVSVAAIAAYLWSRRRRAATVNANGSETSDALEGRS</sequence>
<evidence type="ECO:0000313" key="4">
    <source>
        <dbReference type="Proteomes" id="UP000254291"/>
    </source>
</evidence>
<protein>
    <recommendedName>
        <fullName evidence="5">Cellulose synthase subunit</fullName>
    </recommendedName>
</protein>
<keyword evidence="1" id="KW-0812">Transmembrane</keyword>
<gene>
    <name evidence="3" type="ORF">NCTC10742_04985</name>
</gene>
<feature type="transmembrane region" description="Helical" evidence="1">
    <location>
        <begin position="628"/>
        <end position="649"/>
    </location>
</feature>
<dbReference type="EMBL" id="UGQM01000001">
    <property type="protein sequence ID" value="STZ45724.1"/>
    <property type="molecule type" value="Genomic_DNA"/>
</dbReference>
<dbReference type="AlphaFoldDB" id="A0A378SV33"/>
<dbReference type="Gene3D" id="2.60.120.260">
    <property type="entry name" value="Galactose-binding domain-like"/>
    <property type="match status" value="1"/>
</dbReference>
<keyword evidence="1" id="KW-0472">Membrane</keyword>
<feature type="chain" id="PRO_5038926334" description="Cellulose synthase subunit" evidence="2">
    <location>
        <begin position="23"/>
        <end position="673"/>
    </location>
</feature>
<accession>A0A378SV33</accession>
<organism evidence="3 4">
    <name type="scientific">Mycolicibacterium gilvum</name>
    <dbReference type="NCBI Taxonomy" id="1804"/>
    <lineage>
        <taxon>Bacteria</taxon>
        <taxon>Bacillati</taxon>
        <taxon>Actinomycetota</taxon>
        <taxon>Actinomycetes</taxon>
        <taxon>Mycobacteriales</taxon>
        <taxon>Mycobacteriaceae</taxon>
        <taxon>Mycolicibacterium</taxon>
    </lineage>
</organism>
<evidence type="ECO:0000313" key="3">
    <source>
        <dbReference type="EMBL" id="STZ45724.1"/>
    </source>
</evidence>
<evidence type="ECO:0008006" key="5">
    <source>
        <dbReference type="Google" id="ProtNLM"/>
    </source>
</evidence>
<dbReference type="Proteomes" id="UP000254291">
    <property type="component" value="Unassembled WGS sequence"/>
</dbReference>
<keyword evidence="1" id="KW-1133">Transmembrane helix</keyword>
<keyword evidence="2" id="KW-0732">Signal</keyword>
<reference evidence="3 4" key="1">
    <citation type="submission" date="2018-06" db="EMBL/GenBank/DDBJ databases">
        <authorList>
            <consortium name="Pathogen Informatics"/>
            <person name="Doyle S."/>
        </authorList>
    </citation>
    <scope>NUCLEOTIDE SEQUENCE [LARGE SCALE GENOMIC DNA]</scope>
    <source>
        <strain evidence="3 4">NCTC10742</strain>
    </source>
</reference>
<name>A0A378SV33_9MYCO</name>